<keyword evidence="1" id="KW-1133">Transmembrane helix</keyword>
<evidence type="ECO:0000313" key="3">
    <source>
        <dbReference type="Proteomes" id="UP001341259"/>
    </source>
</evidence>
<feature type="transmembrane region" description="Helical" evidence="1">
    <location>
        <begin position="24"/>
        <end position="42"/>
    </location>
</feature>
<accession>A0ABZ1P4C8</accession>
<evidence type="ECO:0000313" key="2">
    <source>
        <dbReference type="EMBL" id="WUG98455.1"/>
    </source>
</evidence>
<evidence type="ECO:0008006" key="4">
    <source>
        <dbReference type="Google" id="ProtNLM"/>
    </source>
</evidence>
<name>A0ABZ1P4C8_STRVL</name>
<keyword evidence="1" id="KW-0472">Membrane</keyword>
<keyword evidence="3" id="KW-1185">Reference proteome</keyword>
<proteinExistence type="predicted"/>
<evidence type="ECO:0000256" key="1">
    <source>
        <dbReference type="SAM" id="Phobius"/>
    </source>
</evidence>
<sequence length="140" mass="14805">MGLAAAAGSGWPAEWIGPWAAQDVAYTCAAGVLGGLLMGRLLGWLFFRTRSRALRLSQHRESFIALGGLSALTWRGAITACAVLLVIRSLSGWAGLPRSSLESRERWVVAASGGSARCTTLPTPWANMVSLSRSGSCGQW</sequence>
<keyword evidence="1" id="KW-0812">Transmembrane</keyword>
<protein>
    <recommendedName>
        <fullName evidence="4">Cation/H+ exchanger domain-containing protein</fullName>
    </recommendedName>
</protein>
<dbReference type="RefSeq" id="WP_328346295.1">
    <property type="nucleotide sequence ID" value="NZ_CP107906.1"/>
</dbReference>
<organism evidence="2 3">
    <name type="scientific">Streptomyces violaceus</name>
    <name type="common">Streptomyces venezuelae</name>
    <dbReference type="NCBI Taxonomy" id="1936"/>
    <lineage>
        <taxon>Bacteria</taxon>
        <taxon>Bacillati</taxon>
        <taxon>Actinomycetota</taxon>
        <taxon>Actinomycetes</taxon>
        <taxon>Kitasatosporales</taxon>
        <taxon>Streptomycetaceae</taxon>
        <taxon>Streptomyces</taxon>
    </lineage>
</organism>
<dbReference type="Proteomes" id="UP001341259">
    <property type="component" value="Chromosome"/>
</dbReference>
<gene>
    <name evidence="2" type="ORF">OHB29_38805</name>
</gene>
<dbReference type="EMBL" id="CP107906">
    <property type="protein sequence ID" value="WUG98455.1"/>
    <property type="molecule type" value="Genomic_DNA"/>
</dbReference>
<reference evidence="2 3" key="1">
    <citation type="submission" date="2022-10" db="EMBL/GenBank/DDBJ databases">
        <title>The complete genomes of actinobacterial strains from the NBC collection.</title>
        <authorList>
            <person name="Joergensen T.S."/>
            <person name="Alvarez Arevalo M."/>
            <person name="Sterndorff E.B."/>
            <person name="Faurdal D."/>
            <person name="Vuksanovic O."/>
            <person name="Mourched A.-S."/>
            <person name="Charusanti P."/>
            <person name="Shaw S."/>
            <person name="Blin K."/>
            <person name="Weber T."/>
        </authorList>
    </citation>
    <scope>NUCLEOTIDE SEQUENCE [LARGE SCALE GENOMIC DNA]</scope>
    <source>
        <strain evidence="2 3">NBC_00456</strain>
    </source>
</reference>